<evidence type="ECO:0000256" key="1">
    <source>
        <dbReference type="SAM" id="MobiDB-lite"/>
    </source>
</evidence>
<feature type="region of interest" description="Disordered" evidence="1">
    <location>
        <begin position="160"/>
        <end position="201"/>
    </location>
</feature>
<organism evidence="5 6">
    <name type="scientific">Finegoldia dalianensis</name>
    <dbReference type="NCBI Taxonomy" id="3145239"/>
    <lineage>
        <taxon>Bacteria</taxon>
        <taxon>Bacillati</taxon>
        <taxon>Bacillota</taxon>
        <taxon>Tissierellia</taxon>
        <taxon>Tissierellales</taxon>
        <taxon>Peptoniphilaceae</taxon>
        <taxon>Finegoldia</taxon>
    </lineage>
</organism>
<keyword evidence="6" id="KW-1185">Reference proteome</keyword>
<dbReference type="Pfam" id="PF17802">
    <property type="entry name" value="SpaA"/>
    <property type="match status" value="1"/>
</dbReference>
<sequence length="239" mass="27405">MKVLKKYNKLFMLVACTALLMSPVNTSYAKNETVTLPRIYEENKDTKDNNILLKETIKESKQTNKIRFIPRTSSGKILDSGTWIIKDKTGKVVKTFTITKKVNKFETELKAGSYTLEQQKAPNGYIKDNKKVNFSLPINIDKEKDAFEIYPKFLSIDNNQDNKRNQIDKNNKNKNDGNKTQTGNDNEQNDNTGNNTRANERNYKTGGLDLKILLSAFVVIFPIVFLTINKLLRGERNEK</sequence>
<feature type="chain" id="PRO_5045224093" evidence="3">
    <location>
        <begin position="30"/>
        <end position="239"/>
    </location>
</feature>
<feature type="signal peptide" evidence="3">
    <location>
        <begin position="1"/>
        <end position="29"/>
    </location>
</feature>
<feature type="compositionally biased region" description="Basic and acidic residues" evidence="1">
    <location>
        <begin position="160"/>
        <end position="177"/>
    </location>
</feature>
<gene>
    <name evidence="5" type="ORF">ABDJ34_08600</name>
</gene>
<evidence type="ECO:0000259" key="4">
    <source>
        <dbReference type="Pfam" id="PF17802"/>
    </source>
</evidence>
<keyword evidence="2" id="KW-1133">Transmembrane helix</keyword>
<evidence type="ECO:0000256" key="3">
    <source>
        <dbReference type="SAM" id="SignalP"/>
    </source>
</evidence>
<evidence type="ECO:0000313" key="6">
    <source>
        <dbReference type="Proteomes" id="UP001634413"/>
    </source>
</evidence>
<proteinExistence type="predicted"/>
<evidence type="ECO:0000256" key="2">
    <source>
        <dbReference type="SAM" id="Phobius"/>
    </source>
</evidence>
<feature type="transmembrane region" description="Helical" evidence="2">
    <location>
        <begin position="212"/>
        <end position="232"/>
    </location>
</feature>
<dbReference type="RefSeq" id="WP_412702096.1">
    <property type="nucleotide sequence ID" value="NZ_JBDLBQ010000007.1"/>
</dbReference>
<keyword evidence="3" id="KW-0732">Signal</keyword>
<dbReference type="InterPro" id="IPR041033">
    <property type="entry name" value="SpaA_PFL_dom_1"/>
</dbReference>
<dbReference type="Proteomes" id="UP001634413">
    <property type="component" value="Unassembled WGS sequence"/>
</dbReference>
<dbReference type="Gene3D" id="2.60.40.10">
    <property type="entry name" value="Immunoglobulins"/>
    <property type="match status" value="1"/>
</dbReference>
<name>A0ABW9KGY5_9FIRM</name>
<feature type="domain" description="SpaA-like prealbumin fold" evidence="4">
    <location>
        <begin position="76"/>
        <end position="137"/>
    </location>
</feature>
<accession>A0ABW9KGY5</accession>
<protein>
    <submittedName>
        <fullName evidence="5">Prealbumin-like fold domain-containing protein</fullName>
    </submittedName>
</protein>
<keyword evidence="2" id="KW-0812">Transmembrane</keyword>
<evidence type="ECO:0000313" key="5">
    <source>
        <dbReference type="EMBL" id="MFN2102961.1"/>
    </source>
</evidence>
<dbReference type="InterPro" id="IPR013783">
    <property type="entry name" value="Ig-like_fold"/>
</dbReference>
<feature type="compositionally biased region" description="Low complexity" evidence="1">
    <location>
        <begin position="178"/>
        <end position="196"/>
    </location>
</feature>
<keyword evidence="2" id="KW-0472">Membrane</keyword>
<dbReference type="EMBL" id="JBDLBQ010000007">
    <property type="protein sequence ID" value="MFN2102961.1"/>
    <property type="molecule type" value="Genomic_DNA"/>
</dbReference>
<reference evidence="5 6" key="1">
    <citation type="journal article" date="2024" name="Anaerobe">
        <title>The identification of Finegoldia dalianensis sp. nov., isolated from the pus of a patient with skin abscess and genomic analysis of the strains belonging to Finegoldia genus.</title>
        <authorList>
            <person name="Li Y."/>
            <person name="Wang Y."/>
            <person name="Xiao D."/>
            <person name="Wang J."/>
            <person name="Jin D."/>
        </authorList>
    </citation>
    <scope>NUCLEOTIDE SEQUENCE [LARGE SCALE GENOMIC DNA]</scope>
    <source>
        <strain evidence="5 6">LY240594</strain>
    </source>
</reference>
<comment type="caution">
    <text evidence="5">The sequence shown here is derived from an EMBL/GenBank/DDBJ whole genome shotgun (WGS) entry which is preliminary data.</text>
</comment>